<evidence type="ECO:0000256" key="1">
    <source>
        <dbReference type="SAM" id="MobiDB-lite"/>
    </source>
</evidence>
<keyword evidence="2" id="KW-1185">Reference proteome</keyword>
<feature type="region of interest" description="Disordered" evidence="1">
    <location>
        <begin position="120"/>
        <end position="171"/>
    </location>
</feature>
<gene>
    <name evidence="3" type="primary">LOC110350019</name>
</gene>
<evidence type="ECO:0000313" key="3">
    <source>
        <dbReference type="RefSeq" id="XP_021116863.1"/>
    </source>
</evidence>
<dbReference type="GeneID" id="110350019"/>
<protein>
    <submittedName>
        <fullName evidence="3">Uncharacterized protein LOC110350019 isoform X1</fullName>
    </submittedName>
</protein>
<sequence>MRGWFTWPRSFRTLARNRPTVMGSTGQVSPDPAPRCPEIRESPGQVSLGSATRHLEPLIPGQIGNPSTESLAEVCTVSTVRQGFLTLQWRPWGRTSRITRAVELKSQVHPQDELLQDHLVPPESSDEEPQVPAPAHADVPPAEFVPTATAAPSPALTPQQEPGPETPSPPAAELQLLVAPQQVPSLELYLGPTLDPYLQFLSLTDLVTIVFIVTLISQRQANDRII</sequence>
<dbReference type="RefSeq" id="XP_021116863.1">
    <property type="nucleotide sequence ID" value="XM_021261204.1"/>
</dbReference>
<dbReference type="Proteomes" id="UP000694906">
    <property type="component" value="Unplaced"/>
</dbReference>
<evidence type="ECO:0000313" key="2">
    <source>
        <dbReference type="Proteomes" id="UP000694906"/>
    </source>
</evidence>
<accession>A0AAX6T9U2</accession>
<dbReference type="AlphaFoldDB" id="A0AAX6T9U2"/>
<feature type="compositionally biased region" description="Low complexity" evidence="1">
    <location>
        <begin position="133"/>
        <end position="158"/>
    </location>
</feature>
<proteinExistence type="predicted"/>
<name>A0AAX6T9U2_HETGA</name>
<organism evidence="2 3">
    <name type="scientific">Heterocephalus glaber</name>
    <name type="common">Naked mole rat</name>
    <dbReference type="NCBI Taxonomy" id="10181"/>
    <lineage>
        <taxon>Eukaryota</taxon>
        <taxon>Metazoa</taxon>
        <taxon>Chordata</taxon>
        <taxon>Craniata</taxon>
        <taxon>Vertebrata</taxon>
        <taxon>Euteleostomi</taxon>
        <taxon>Mammalia</taxon>
        <taxon>Eutheria</taxon>
        <taxon>Euarchontoglires</taxon>
        <taxon>Glires</taxon>
        <taxon>Rodentia</taxon>
        <taxon>Hystricomorpha</taxon>
        <taxon>Bathyergidae</taxon>
        <taxon>Heterocephalus</taxon>
    </lineage>
</organism>
<reference evidence="3" key="1">
    <citation type="submission" date="2025-08" db="UniProtKB">
        <authorList>
            <consortium name="RefSeq"/>
        </authorList>
    </citation>
    <scope>IDENTIFICATION</scope>
</reference>